<proteinExistence type="predicted"/>
<feature type="region of interest" description="Disordered" evidence="1">
    <location>
        <begin position="72"/>
        <end position="209"/>
    </location>
</feature>
<comment type="caution">
    <text evidence="4">The sequence shown here is derived from an EMBL/GenBank/DDBJ whole genome shotgun (WGS) entry which is preliminary data.</text>
</comment>
<dbReference type="OrthoDB" id="9806398at2"/>
<feature type="compositionally biased region" description="Low complexity" evidence="1">
    <location>
        <begin position="141"/>
        <end position="176"/>
    </location>
</feature>
<dbReference type="AlphaFoldDB" id="L1QKY9"/>
<keyword evidence="5" id="KW-1185">Reference proteome</keyword>
<name>L1QKY9_9CLOT</name>
<dbReference type="SMART" id="SM00900">
    <property type="entry name" value="FMN_bind"/>
    <property type="match status" value="1"/>
</dbReference>
<dbReference type="eggNOG" id="COG3976">
    <property type="taxonomic scope" value="Bacteria"/>
</dbReference>
<evidence type="ECO:0000256" key="1">
    <source>
        <dbReference type="SAM" id="MobiDB-lite"/>
    </source>
</evidence>
<organism evidence="4 5">
    <name type="scientific">Clostridium celatum DSM 1785</name>
    <dbReference type="NCBI Taxonomy" id="545697"/>
    <lineage>
        <taxon>Bacteria</taxon>
        <taxon>Bacillati</taxon>
        <taxon>Bacillota</taxon>
        <taxon>Clostridia</taxon>
        <taxon>Eubacteriales</taxon>
        <taxon>Clostridiaceae</taxon>
        <taxon>Clostridium</taxon>
    </lineage>
</organism>
<keyword evidence="2" id="KW-1133">Transmembrane helix</keyword>
<dbReference type="EMBL" id="AMEZ01000025">
    <property type="protein sequence ID" value="EKY28355.1"/>
    <property type="molecule type" value="Genomic_DNA"/>
</dbReference>
<gene>
    <name evidence="4" type="ORF">HMPREF0216_00877</name>
</gene>
<evidence type="ECO:0000259" key="3">
    <source>
        <dbReference type="SMART" id="SM00900"/>
    </source>
</evidence>
<feature type="transmembrane region" description="Helical" evidence="2">
    <location>
        <begin position="20"/>
        <end position="37"/>
    </location>
</feature>
<dbReference type="InterPro" id="IPR007329">
    <property type="entry name" value="FMN-bd"/>
</dbReference>
<keyword evidence="2" id="KW-0472">Membrane</keyword>
<accession>L1QKY9</accession>
<dbReference type="Gene3D" id="3.90.1010.20">
    <property type="match status" value="1"/>
</dbReference>
<protein>
    <submittedName>
        <fullName evidence="4">FMN-binding domain protein</fullName>
    </submittedName>
</protein>
<feature type="domain" description="FMN-binding" evidence="3">
    <location>
        <begin position="225"/>
        <end position="299"/>
    </location>
</feature>
<dbReference type="PATRIC" id="fig|545697.3.peg.864"/>
<feature type="compositionally biased region" description="Basic and acidic residues" evidence="1">
    <location>
        <begin position="72"/>
        <end position="81"/>
    </location>
</feature>
<dbReference type="HOGENOM" id="CLU_923476_0_0_9"/>
<dbReference type="GO" id="GO:0010181">
    <property type="term" value="F:FMN binding"/>
    <property type="evidence" value="ECO:0007669"/>
    <property type="project" value="InterPro"/>
</dbReference>
<dbReference type="STRING" id="545697.HMPREF0216_00877"/>
<feature type="compositionally biased region" description="Basic and acidic residues" evidence="1">
    <location>
        <begin position="88"/>
        <end position="125"/>
    </location>
</feature>
<sequence>MWQALVDIVYNIDYYLYKHIFIRANFINTIIVGGIIMKNSKNKVIAATVCGVIVSSVAAAMFMNFDGEKEKVGAKSDKNDSVELVDNAENKNNENKDNNKEEIKNNENEVNEEVHNENDDNHQIESSDINNNSTEDSITDGNVNTVDGINTNTNTNTGSSNSGNSNNTINPSTPSGDNQSNVEKPSDGGGIEPDKGDESAVEIPPVIPEPSLTYYDGSYTGTATGREVGLEVKVDIYLDQIARVTVVSHNETIGICDKALELIPYRITASQSTNVDIVSGATLTSNGIINAVNEALSKARR</sequence>
<dbReference type="GO" id="GO:0016020">
    <property type="term" value="C:membrane"/>
    <property type="evidence" value="ECO:0007669"/>
    <property type="project" value="InterPro"/>
</dbReference>
<evidence type="ECO:0000313" key="5">
    <source>
        <dbReference type="Proteomes" id="UP000010420"/>
    </source>
</evidence>
<feature type="transmembrane region" description="Helical" evidence="2">
    <location>
        <begin position="44"/>
        <end position="65"/>
    </location>
</feature>
<keyword evidence="2" id="KW-0812">Transmembrane</keyword>
<dbReference type="Pfam" id="PF04205">
    <property type="entry name" value="FMN_bind"/>
    <property type="match status" value="1"/>
</dbReference>
<evidence type="ECO:0000256" key="2">
    <source>
        <dbReference type="SAM" id="Phobius"/>
    </source>
</evidence>
<evidence type="ECO:0000313" key="4">
    <source>
        <dbReference type="EMBL" id="EKY28355.1"/>
    </source>
</evidence>
<dbReference type="Proteomes" id="UP000010420">
    <property type="component" value="Unassembled WGS sequence"/>
</dbReference>
<reference evidence="4 5" key="1">
    <citation type="submission" date="2012-05" db="EMBL/GenBank/DDBJ databases">
        <authorList>
            <person name="Weinstock G."/>
            <person name="Sodergren E."/>
            <person name="Lobos E.A."/>
            <person name="Fulton L."/>
            <person name="Fulton R."/>
            <person name="Courtney L."/>
            <person name="Fronick C."/>
            <person name="O'Laughlin M."/>
            <person name="Godfrey J."/>
            <person name="Wilson R.M."/>
            <person name="Miner T."/>
            <person name="Farmer C."/>
            <person name="Delehaunty K."/>
            <person name="Cordes M."/>
            <person name="Minx P."/>
            <person name="Tomlinson C."/>
            <person name="Chen J."/>
            <person name="Wollam A."/>
            <person name="Pepin K.H."/>
            <person name="Bhonagiri V."/>
            <person name="Zhang X."/>
            <person name="Suruliraj S."/>
            <person name="Warren W."/>
            <person name="Mitreva M."/>
            <person name="Mardis E.R."/>
            <person name="Wilson R.K."/>
        </authorList>
    </citation>
    <scope>NUCLEOTIDE SEQUENCE [LARGE SCALE GENOMIC DNA]</scope>
    <source>
        <strain evidence="4 5">DSM 1785</strain>
    </source>
</reference>
<feature type="compositionally biased region" description="Polar residues" evidence="1">
    <location>
        <begin position="126"/>
        <end position="140"/>
    </location>
</feature>